<comment type="caution">
    <text evidence="3">The sequence shown here is derived from an EMBL/GenBank/DDBJ whole genome shotgun (WGS) entry which is preliminary data.</text>
</comment>
<reference evidence="3" key="1">
    <citation type="submission" date="2016-10" db="EMBL/GenBank/DDBJ databases">
        <title>Sequence of Gallionella enrichment culture.</title>
        <authorList>
            <person name="Poehlein A."/>
            <person name="Muehling M."/>
            <person name="Daniel R."/>
        </authorList>
    </citation>
    <scope>NUCLEOTIDE SEQUENCE</scope>
</reference>
<dbReference type="Gene3D" id="3.40.50.720">
    <property type="entry name" value="NAD(P)-binding Rossmann-like Domain"/>
    <property type="match status" value="1"/>
</dbReference>
<evidence type="ECO:0000259" key="1">
    <source>
        <dbReference type="Pfam" id="PF02625"/>
    </source>
</evidence>
<dbReference type="PANTHER" id="PTHR30388:SF6">
    <property type="entry name" value="XANTHINE DEHYDROGENASE SUBUNIT A-RELATED"/>
    <property type="match status" value="1"/>
</dbReference>
<feature type="domain" description="XdhC Rossmann" evidence="2">
    <location>
        <begin position="119"/>
        <end position="248"/>
    </location>
</feature>
<dbReference type="EMBL" id="MLJW01000118">
    <property type="protein sequence ID" value="OIQ98522.1"/>
    <property type="molecule type" value="Genomic_DNA"/>
</dbReference>
<dbReference type="InterPro" id="IPR003777">
    <property type="entry name" value="XdhC_CoxI"/>
</dbReference>
<dbReference type="AlphaFoldDB" id="A0A1J5RS77"/>
<organism evidence="3">
    <name type="scientific">mine drainage metagenome</name>
    <dbReference type="NCBI Taxonomy" id="410659"/>
    <lineage>
        <taxon>unclassified sequences</taxon>
        <taxon>metagenomes</taxon>
        <taxon>ecological metagenomes</taxon>
    </lineage>
</organism>
<evidence type="ECO:0000313" key="3">
    <source>
        <dbReference type="EMBL" id="OIQ98522.1"/>
    </source>
</evidence>
<dbReference type="Pfam" id="PF13478">
    <property type="entry name" value="XdhC_C"/>
    <property type="match status" value="1"/>
</dbReference>
<accession>A0A1J5RS77</accession>
<dbReference type="InterPro" id="IPR027051">
    <property type="entry name" value="XdhC_Rossmann_dom"/>
</dbReference>
<evidence type="ECO:0000259" key="2">
    <source>
        <dbReference type="Pfam" id="PF13478"/>
    </source>
</evidence>
<protein>
    <submittedName>
        <fullName evidence="3">XdhC and CoxI family protein</fullName>
    </submittedName>
</protein>
<gene>
    <name evidence="3" type="ORF">GALL_194970</name>
</gene>
<name>A0A1J5RS77_9ZZZZ</name>
<sequence>MSNFENIIERSRVLESQEQPYALATVIRIIHPTSANVGDKALVTSDGKIYGWIGGGCAQPLVVRMAKLCLEDGKPRHIRITPDPRGEKAVEDVLEFGMPCQSGGTIELFIDPVTIKPGLVVLGESPVAFALARIAPHVGFRVTWLTDNEIETPDVRIIPAARSIEISPGAYVVVATQGINDMTQLKLALSLRARHVAFVASQRKAEKLRITLLESGADSAAVEAIEAPAGIPIHAKSSQEIALSILASLVSRVRSTELEQNVQEEASKEAAIAETATT</sequence>
<dbReference type="Pfam" id="PF02625">
    <property type="entry name" value="XdhC_CoxI"/>
    <property type="match status" value="1"/>
</dbReference>
<dbReference type="PANTHER" id="PTHR30388">
    <property type="entry name" value="ALDEHYDE OXIDOREDUCTASE MOLYBDENUM COFACTOR ASSEMBLY PROTEIN"/>
    <property type="match status" value="1"/>
</dbReference>
<proteinExistence type="predicted"/>
<dbReference type="InterPro" id="IPR052698">
    <property type="entry name" value="MoCofactor_Util/Proc"/>
</dbReference>
<feature type="domain" description="XdhC- CoxI" evidence="1">
    <location>
        <begin position="16"/>
        <end position="79"/>
    </location>
</feature>